<evidence type="ECO:0000313" key="4">
    <source>
        <dbReference type="Proteomes" id="UP000781932"/>
    </source>
</evidence>
<dbReference type="AlphaFoldDB" id="A0A9P6IFJ3"/>
<gene>
    <name evidence="3" type="ORF">CkaCkLH20_01029</name>
</gene>
<evidence type="ECO:0000256" key="2">
    <source>
        <dbReference type="SAM" id="Phobius"/>
    </source>
</evidence>
<sequence>MSSMSYSKKPMQPSPLNRHEVDNTSSLHDNAITVWGNPVCCPVGPVVCAGLTLVRDVLRGEYAPASPICRANLSCEPSLHSPYVFRAIDASNQAEPSDVALVSYFTGLSTAASVAQQLHTIVRWRDIKLAQFQNSAANVGNPELAIAGQSTGLDLVFFYIQYYSYNVEATLAFFWSIALTQSIFQMKAVKSTRKQANYTAKAAAVLVPILLVGILRLDAVQKQSVTFLLLADSIMGFCLSGTGALLIVILVKYIHTRRNLLSWNVRYGQRSNSTKSSDTLVIDSSAENRRQSIYDRWLVVRFSIAFVALA</sequence>
<dbReference type="GeneID" id="62156823"/>
<dbReference type="RefSeq" id="XP_038751344.1">
    <property type="nucleotide sequence ID" value="XM_038883749.1"/>
</dbReference>
<reference evidence="3" key="2">
    <citation type="submission" date="2020-11" db="EMBL/GenBank/DDBJ databases">
        <title>Whole genome sequencing of Colletotrichum sp.</title>
        <authorList>
            <person name="Li H."/>
        </authorList>
    </citation>
    <scope>NUCLEOTIDE SEQUENCE</scope>
    <source>
        <strain evidence="3">CkLH20</strain>
    </source>
</reference>
<keyword evidence="2" id="KW-0812">Transmembrane</keyword>
<dbReference type="Proteomes" id="UP000781932">
    <property type="component" value="Unassembled WGS sequence"/>
</dbReference>
<dbReference type="GO" id="GO:0016787">
    <property type="term" value="F:hydrolase activity"/>
    <property type="evidence" value="ECO:0007669"/>
    <property type="project" value="UniProtKB-KW"/>
</dbReference>
<keyword evidence="2" id="KW-1133">Transmembrane helix</keyword>
<evidence type="ECO:0000256" key="1">
    <source>
        <dbReference type="SAM" id="MobiDB-lite"/>
    </source>
</evidence>
<dbReference type="EMBL" id="JAATWM020000002">
    <property type="protein sequence ID" value="KAF9881883.1"/>
    <property type="molecule type" value="Genomic_DNA"/>
</dbReference>
<keyword evidence="3" id="KW-0378">Hydrolase</keyword>
<organism evidence="3 4">
    <name type="scientific">Colletotrichum karsti</name>
    <dbReference type="NCBI Taxonomy" id="1095194"/>
    <lineage>
        <taxon>Eukaryota</taxon>
        <taxon>Fungi</taxon>
        <taxon>Dikarya</taxon>
        <taxon>Ascomycota</taxon>
        <taxon>Pezizomycotina</taxon>
        <taxon>Sordariomycetes</taxon>
        <taxon>Hypocreomycetidae</taxon>
        <taxon>Glomerellales</taxon>
        <taxon>Glomerellaceae</taxon>
        <taxon>Colletotrichum</taxon>
        <taxon>Colletotrichum boninense species complex</taxon>
    </lineage>
</organism>
<evidence type="ECO:0000313" key="3">
    <source>
        <dbReference type="EMBL" id="KAF9881883.1"/>
    </source>
</evidence>
<comment type="caution">
    <text evidence="3">The sequence shown here is derived from an EMBL/GenBank/DDBJ whole genome shotgun (WGS) entry which is preliminary data.</text>
</comment>
<protein>
    <submittedName>
        <fullName evidence="3">Glycoside hydrolase</fullName>
    </submittedName>
</protein>
<reference evidence="3" key="1">
    <citation type="submission" date="2020-03" db="EMBL/GenBank/DDBJ databases">
        <authorList>
            <person name="He L."/>
        </authorList>
    </citation>
    <scope>NUCLEOTIDE SEQUENCE</scope>
    <source>
        <strain evidence="3">CkLH20</strain>
    </source>
</reference>
<proteinExistence type="predicted"/>
<feature type="region of interest" description="Disordered" evidence="1">
    <location>
        <begin position="1"/>
        <end position="22"/>
    </location>
</feature>
<feature type="transmembrane region" description="Helical" evidence="2">
    <location>
        <begin position="196"/>
        <end position="215"/>
    </location>
</feature>
<keyword evidence="4" id="KW-1185">Reference proteome</keyword>
<dbReference type="OrthoDB" id="5287295at2759"/>
<accession>A0A9P6IFJ3</accession>
<keyword evidence="2" id="KW-0472">Membrane</keyword>
<name>A0A9P6IFJ3_9PEZI</name>
<feature type="transmembrane region" description="Helical" evidence="2">
    <location>
        <begin position="227"/>
        <end position="251"/>
    </location>
</feature>